<evidence type="ECO:0000313" key="3">
    <source>
        <dbReference type="EMBL" id="UUY05697.1"/>
    </source>
</evidence>
<feature type="region of interest" description="Disordered" evidence="1">
    <location>
        <begin position="1053"/>
        <end position="1089"/>
    </location>
</feature>
<dbReference type="PANTHER" id="PTHR33490">
    <property type="entry name" value="BLR5614 PROTEIN-RELATED"/>
    <property type="match status" value="1"/>
</dbReference>
<dbReference type="InterPro" id="IPR038765">
    <property type="entry name" value="Papain-like_cys_pep_sf"/>
</dbReference>
<dbReference type="Pfam" id="PF09899">
    <property type="entry name" value="DUF2126"/>
    <property type="match status" value="1"/>
</dbReference>
<dbReference type="SMART" id="SM00460">
    <property type="entry name" value="TGc"/>
    <property type="match status" value="1"/>
</dbReference>
<gene>
    <name evidence="3" type="ORF">LRS13_09305</name>
</gene>
<feature type="domain" description="Transglutaminase-like" evidence="2">
    <location>
        <begin position="172"/>
        <end position="251"/>
    </location>
</feature>
<dbReference type="EMBL" id="CP088295">
    <property type="protein sequence ID" value="UUY05697.1"/>
    <property type="molecule type" value="Genomic_DNA"/>
</dbReference>
<evidence type="ECO:0000259" key="2">
    <source>
        <dbReference type="SMART" id="SM00460"/>
    </source>
</evidence>
<feature type="compositionally biased region" description="Basic and acidic residues" evidence="1">
    <location>
        <begin position="1079"/>
        <end position="1089"/>
    </location>
</feature>
<dbReference type="Gene3D" id="3.10.620.30">
    <property type="match status" value="1"/>
</dbReference>
<dbReference type="Proteomes" id="UP001058860">
    <property type="component" value="Chromosome"/>
</dbReference>
<name>A0ABY5PMA2_9ACTN</name>
<reference evidence="4" key="1">
    <citation type="submission" date="2021-11" db="EMBL/GenBank/DDBJ databases">
        <title>Cultivation dependent microbiological survey of springs from the worlds oldest radium mine currently devoted to the extraction of radon-saturated water.</title>
        <authorList>
            <person name="Kapinusova G."/>
            <person name="Smrhova T."/>
            <person name="Strejcek M."/>
            <person name="Suman J."/>
            <person name="Jani K."/>
            <person name="Pajer P."/>
            <person name="Uhlik O."/>
        </authorList>
    </citation>
    <scope>NUCLEOTIDE SEQUENCE [LARGE SCALE GENOMIC DNA]</scope>
    <source>
        <strain evidence="4">J379</strain>
    </source>
</reference>
<evidence type="ECO:0000256" key="1">
    <source>
        <dbReference type="SAM" id="MobiDB-lite"/>
    </source>
</evidence>
<sequence length="1089" mass="119282">MSIRVALEHRTVYRYDRPVRLGPQSIRLRPAPHTRTPILAYSLKVEPADHFVNWQQDPFGNHLARLVFPEPTTAFSVTVDLIADMTVINPFDFFVEEEAKTWPLQYEPALAYDLAPYLDVDEPDPVLADWLADIPREPMGTIDALIDVNRRVNAAVSYSVRMEPGVLSPAETLTRAVGSCRDSAWLLVQTLRHLGIAARFASGYLVQLAEDQPFGDRSHPPAAVTNDFTDLHAWAEAYVPGAGWVGLDATSGLLTGEGHIPLSCTPSPAASAPIAGAVEPAEVTFEFSNTVTRSEERPRVTLPYTEEQWAAIDALGRAVDAQLEAGDVRLTMGGEPTFVAAGDMEADEWNTAAMGPTKHGLAVDLALRLADRFAPGALIQHGQGKWYPGEPLPRWEVRVRWRTDGVPLWRDRTLLAHPTGEAGSSTTADARALSEAITDALGLAADAAVPAYEDEAERILREAREPGGDPPELDDPDPEDPRLAARAAREAFIAQLDADRGDPVGWALPLHRGIGDEAWRTGAWHLRRGHLFLIPGDSPIGLRLPLDALTWTPPVPDPEPSRFAAVGALEREPRAAAVEEIDPPPITAVCVEVRDGHVCVFLPPIDDLAHAAELLRIIEDAAAATGTPVVIEGYAPPSGGGRSQSFSVTPDPGVIEVNIHPSSTWEELVEKAEALHEEARAIGLASEKFALDGMHTGTGGGAHLTCGGTTPKDSPFLRRPDLLRSLITYWQHHPSLSYLFSGRFVGPTSQAPRVDEARHENLYELEIAFNEMARLAEEAEDDAPVPAWTVDRLLRNLLTDLTGNTHRAEFCIDKLFDPGTESGRLGIVELRGFEMPPHPQMGLVQSLLVRALIARFWAEPYTGPLVRWGTELHDRFLLPWFCEQDIRAVVGELPGFDPAWLDPFLEFRFPHLGTAHVDGVDIELRMAIEPWHVLGEESGAGTARYVDSSLERLQVRVDGMVGERHVLTCNGHRVPLQPTGVAGSYVGGVRYRAWQPWSALHPTIAIHSPLVFDVLDRWTERSMGGCTYHVVHPGGRSYDTFPVNASEAQSRRSNRFEAAGHTPGPVTVPPAVAPGEYPRTLDLRRPAQR</sequence>
<dbReference type="SUPFAM" id="SSF54001">
    <property type="entry name" value="Cysteine proteinases"/>
    <property type="match status" value="1"/>
</dbReference>
<evidence type="ECO:0000313" key="4">
    <source>
        <dbReference type="Proteomes" id="UP001058860"/>
    </source>
</evidence>
<dbReference type="Pfam" id="PF08379">
    <property type="entry name" value="Bact_transglu_N"/>
    <property type="match status" value="1"/>
</dbReference>
<dbReference type="Pfam" id="PF01841">
    <property type="entry name" value="Transglut_core"/>
    <property type="match status" value="1"/>
</dbReference>
<proteinExistence type="predicted"/>
<dbReference type="InterPro" id="IPR013589">
    <property type="entry name" value="Bac_transglu_N"/>
</dbReference>
<keyword evidence="4" id="KW-1185">Reference proteome</keyword>
<organism evidence="3 4">
    <name type="scientific">Svornostia abyssi</name>
    <dbReference type="NCBI Taxonomy" id="2898438"/>
    <lineage>
        <taxon>Bacteria</taxon>
        <taxon>Bacillati</taxon>
        <taxon>Actinomycetota</taxon>
        <taxon>Thermoleophilia</taxon>
        <taxon>Solirubrobacterales</taxon>
        <taxon>Baekduiaceae</taxon>
        <taxon>Svornostia</taxon>
    </lineage>
</organism>
<dbReference type="PANTHER" id="PTHR33490:SF1">
    <property type="entry name" value="SLL1233 PROTEIN"/>
    <property type="match status" value="1"/>
</dbReference>
<dbReference type="RefSeq" id="WP_353866142.1">
    <property type="nucleotide sequence ID" value="NZ_CP088295.1"/>
</dbReference>
<dbReference type="InterPro" id="IPR002931">
    <property type="entry name" value="Transglutaminase-like"/>
</dbReference>
<dbReference type="InterPro" id="IPR018667">
    <property type="entry name" value="DUF2126"/>
</dbReference>
<accession>A0ABY5PMA2</accession>
<protein>
    <submittedName>
        <fullName evidence="3">Transglutaminase family protein</fullName>
    </submittedName>
</protein>